<keyword evidence="3" id="KW-0479">Metal-binding</keyword>
<evidence type="ECO:0000256" key="4">
    <source>
        <dbReference type="ARBA" id="ARBA00022842"/>
    </source>
</evidence>
<dbReference type="InterPro" id="IPR023198">
    <property type="entry name" value="PGP-like_dom2"/>
</dbReference>
<comment type="similarity">
    <text evidence="2">Belongs to the HAD-like hydrolase superfamily. CbbY/CbbZ/Gph/YieH family.</text>
</comment>
<gene>
    <name evidence="6" type="ORF">D0X99_15270</name>
</gene>
<organism evidence="6 7">
    <name type="scientific">Algoriphagus lacus</name>
    <dbReference type="NCBI Taxonomy" id="2056311"/>
    <lineage>
        <taxon>Bacteria</taxon>
        <taxon>Pseudomonadati</taxon>
        <taxon>Bacteroidota</taxon>
        <taxon>Cytophagia</taxon>
        <taxon>Cytophagales</taxon>
        <taxon>Cyclobacteriaceae</taxon>
        <taxon>Algoriphagus</taxon>
    </lineage>
</organism>
<dbReference type="OrthoDB" id="9797743at2"/>
<sequence>MDGTLVDSIPFHQEAWLRFLGNHGIHLRPEDFHAQNHGNLNEMIRRFFPHEASREKRLELGEEKEITFRKIYQPFLKEINGLTAFLEALKHHQISCHLATMGDQNNINFTLDGLRICHFFDTITGGHEVLKGKPDPEIFLKSMEKAGVNPESALAFEDSGGGIRSAKAAGLQVIGIATTHSKKELLEMGCIEAFSDFVEVLEEIKKPTVHS</sequence>
<evidence type="ECO:0000256" key="3">
    <source>
        <dbReference type="ARBA" id="ARBA00022723"/>
    </source>
</evidence>
<comment type="caution">
    <text evidence="6">The sequence shown here is derived from an EMBL/GenBank/DDBJ whole genome shotgun (WGS) entry which is preliminary data.</text>
</comment>
<name>A0A418PP98_9BACT</name>
<evidence type="ECO:0000313" key="7">
    <source>
        <dbReference type="Proteomes" id="UP000283522"/>
    </source>
</evidence>
<evidence type="ECO:0000313" key="6">
    <source>
        <dbReference type="EMBL" id="RIW13759.1"/>
    </source>
</evidence>
<dbReference type="SUPFAM" id="SSF56784">
    <property type="entry name" value="HAD-like"/>
    <property type="match status" value="1"/>
</dbReference>
<dbReference type="Pfam" id="PF13419">
    <property type="entry name" value="HAD_2"/>
    <property type="match status" value="1"/>
</dbReference>
<evidence type="ECO:0000256" key="5">
    <source>
        <dbReference type="ARBA" id="ARBA00023277"/>
    </source>
</evidence>
<dbReference type="EMBL" id="QXML01000008">
    <property type="protein sequence ID" value="RIW13759.1"/>
    <property type="molecule type" value="Genomic_DNA"/>
</dbReference>
<dbReference type="InterPro" id="IPR006439">
    <property type="entry name" value="HAD-SF_hydro_IA"/>
</dbReference>
<dbReference type="AlphaFoldDB" id="A0A418PP98"/>
<reference evidence="6 7" key="1">
    <citation type="submission" date="2018-09" db="EMBL/GenBank/DDBJ databases">
        <authorList>
            <person name="Wang X."/>
            <person name="Du Z."/>
        </authorList>
    </citation>
    <scope>NUCLEOTIDE SEQUENCE [LARGE SCALE GENOMIC DNA]</scope>
    <source>
        <strain evidence="6 7">N3</strain>
    </source>
</reference>
<evidence type="ECO:0000256" key="1">
    <source>
        <dbReference type="ARBA" id="ARBA00001946"/>
    </source>
</evidence>
<proteinExistence type="inferred from homology"/>
<dbReference type="CDD" id="cd07505">
    <property type="entry name" value="HAD_BPGM-like"/>
    <property type="match status" value="1"/>
</dbReference>
<dbReference type="NCBIfam" id="TIGR01509">
    <property type="entry name" value="HAD-SF-IA-v3"/>
    <property type="match status" value="1"/>
</dbReference>
<protein>
    <submittedName>
        <fullName evidence="6">HAD family phosphatase</fullName>
    </submittedName>
</protein>
<keyword evidence="4" id="KW-0460">Magnesium</keyword>
<keyword evidence="7" id="KW-1185">Reference proteome</keyword>
<dbReference type="InterPro" id="IPR023214">
    <property type="entry name" value="HAD_sf"/>
</dbReference>
<dbReference type="Gene3D" id="1.10.150.240">
    <property type="entry name" value="Putative phosphatase, domain 2"/>
    <property type="match status" value="1"/>
</dbReference>
<dbReference type="PANTHER" id="PTHR46193:SF18">
    <property type="entry name" value="HEXITOL PHOSPHATASE B"/>
    <property type="match status" value="1"/>
</dbReference>
<dbReference type="GO" id="GO:0046872">
    <property type="term" value="F:metal ion binding"/>
    <property type="evidence" value="ECO:0007669"/>
    <property type="project" value="UniProtKB-KW"/>
</dbReference>
<dbReference type="GO" id="GO:0003824">
    <property type="term" value="F:catalytic activity"/>
    <property type="evidence" value="ECO:0007669"/>
    <property type="project" value="UniProtKB-ARBA"/>
</dbReference>
<dbReference type="PANTHER" id="PTHR46193">
    <property type="entry name" value="6-PHOSPHOGLUCONATE PHOSPHATASE"/>
    <property type="match status" value="1"/>
</dbReference>
<dbReference type="Proteomes" id="UP000283522">
    <property type="component" value="Unassembled WGS sequence"/>
</dbReference>
<dbReference type="InterPro" id="IPR041492">
    <property type="entry name" value="HAD_2"/>
</dbReference>
<evidence type="ECO:0000256" key="2">
    <source>
        <dbReference type="ARBA" id="ARBA00006171"/>
    </source>
</evidence>
<dbReference type="InterPro" id="IPR051600">
    <property type="entry name" value="Beta-PGM-like"/>
</dbReference>
<dbReference type="Gene3D" id="3.40.50.1000">
    <property type="entry name" value="HAD superfamily/HAD-like"/>
    <property type="match status" value="1"/>
</dbReference>
<comment type="cofactor">
    <cofactor evidence="1">
        <name>Mg(2+)</name>
        <dbReference type="ChEBI" id="CHEBI:18420"/>
    </cofactor>
</comment>
<keyword evidence="5" id="KW-0119">Carbohydrate metabolism</keyword>
<accession>A0A418PP98</accession>
<dbReference type="InterPro" id="IPR036412">
    <property type="entry name" value="HAD-like_sf"/>
</dbReference>